<dbReference type="GO" id="GO:0000272">
    <property type="term" value="P:polysaccharide catabolic process"/>
    <property type="evidence" value="ECO:0007669"/>
    <property type="project" value="InterPro"/>
</dbReference>
<dbReference type="PROSITE" id="PS00138">
    <property type="entry name" value="SUBTILASE_SER"/>
    <property type="match status" value="1"/>
</dbReference>
<dbReference type="InterPro" id="IPR016134">
    <property type="entry name" value="Dockerin_dom"/>
</dbReference>
<dbReference type="PROSITE" id="PS51892">
    <property type="entry name" value="SUBTILASE"/>
    <property type="match status" value="1"/>
</dbReference>
<dbReference type="GO" id="GO:0004553">
    <property type="term" value="F:hydrolase activity, hydrolyzing O-glycosyl compounds"/>
    <property type="evidence" value="ECO:0007669"/>
    <property type="project" value="InterPro"/>
</dbReference>
<feature type="active site" description="Charge relay system" evidence="5 6">
    <location>
        <position position="429"/>
    </location>
</feature>
<sequence length="1102" mass="113030">MTRSRLLAVLFVCMLSLSIVAPAVGATAATPATSSSPSEVADTTAASTESVAPSEKIHSSLQNSEGTIEVIVRMEDAELGQSVSQAQAVSQLQRRATRSQERIVRFADRRDGVTVENRFWITNAMLLSVDTSEVTLTEIAEMPTVEELHANFDVQTPEPREASSAPEAASTSGYDTTYGLDQVNATEVWDSYGTQGEGVKVAVLDTGIDPSHPDIDLYTEEPGNATYPGGWAEFNGSGAVIPGSEPYDADGHGTHTSGTVAGGDASGEHIGVAPGATLIHGGVLTPEGGTFAAILGGMEWAIQEDADVMSMSLGCIVDDTACYTDSTIEPIQNAEAAGTIVIASAGNDGEGFSSSPGNVYDAVAIGASNESYGIADFSSGMTVNTSQAWGDAAPEHWPDQYVVPDVSAPGVAVKSAQPGGSYAELSGTSMAAPHVAGVVALMESAAGSDTLSNGDIRTTLRETAWKPEGEPAENDTRYGSGLVNAKAAVDTVALEQGVEGTVTGPDGTPVEGATVVLGDGRSDTTDESGQYSIVAPNGTYDVTVSGFGYESATTTVTVDGDFTAQNVSLSPTLDVELLDGQRDIVEGGENVTLTVRAANLESYTATLADGYSEADATLYVDGQEVPWGESIGGEPTTGTGTITITTAEGTSGNISVTHTFSGLGETVEVTTGPSAVYGSVTDVAVVEDSGSNAAGIVETLDGSLPDAYRVTSVDSSTAVANVDSYDALVVQNLDPANAGSFTAATADDSTGVVYLDNYGGVDTASNGIDARAVALDDPANTSFGYGDGVLSYEATAEHPILDGVAAPGESVQLQQSTSFNTHSWFNDTDAQVLANLETANAGVKGAGLAVDEERRDVLAATLGRWSYSPDGSYTAAADQLLANSVQWAAGDSVVEPAGTVDVTETTVQPGESGSVTVRSQDLSGLAGYQAKLTFNASRLQVTDVSGVDMADPVVNIDNENGVVYMAQAQASGVDAPEFVDVQFDVLMDDYDRSASVEWVTEDSLVTYTNGTAPTVEYEAGAVETAACAAGDVNQDGSLTVQDATLVQQYIVGQEPANFQASCADMNGDGQVTSADVTLILEEIVGDNVVAPQSADGSLALAA</sequence>
<reference evidence="10 11" key="1">
    <citation type="submission" date="2016-10" db="EMBL/GenBank/DDBJ databases">
        <authorList>
            <person name="de Groot N.N."/>
        </authorList>
    </citation>
    <scope>NUCLEOTIDE SEQUENCE [LARGE SCALE GENOMIC DNA]</scope>
    <source>
        <strain evidence="11">EB21,IBRC-M 10013,KCTC 4048</strain>
    </source>
</reference>
<dbReference type="Gene3D" id="2.60.40.1120">
    <property type="entry name" value="Carboxypeptidase-like, regulatory domain"/>
    <property type="match status" value="1"/>
</dbReference>
<dbReference type="PROSITE" id="PS00018">
    <property type="entry name" value="EF_HAND_1"/>
    <property type="match status" value="1"/>
</dbReference>
<evidence type="ECO:0000256" key="6">
    <source>
        <dbReference type="PROSITE-ProRule" id="PRU01240"/>
    </source>
</evidence>
<evidence type="ECO:0000313" key="11">
    <source>
        <dbReference type="Proteomes" id="UP000199370"/>
    </source>
</evidence>
<evidence type="ECO:0000256" key="1">
    <source>
        <dbReference type="ARBA" id="ARBA00011073"/>
    </source>
</evidence>
<dbReference type="InterPro" id="IPR023828">
    <property type="entry name" value="Peptidase_S8_Ser-AS"/>
</dbReference>
<dbReference type="SUPFAM" id="SSF49464">
    <property type="entry name" value="Carboxypeptidase regulatory domain-like"/>
    <property type="match status" value="1"/>
</dbReference>
<dbReference type="RefSeq" id="WP_089732040.1">
    <property type="nucleotide sequence ID" value="NZ_FNIA01000005.1"/>
</dbReference>
<evidence type="ECO:0000256" key="5">
    <source>
        <dbReference type="PIRSR" id="PIRSR615500-1"/>
    </source>
</evidence>
<dbReference type="Pfam" id="PF00404">
    <property type="entry name" value="Dockerin_1"/>
    <property type="match status" value="1"/>
</dbReference>
<dbReference type="CDD" id="cd14256">
    <property type="entry name" value="Dockerin_I"/>
    <property type="match status" value="1"/>
</dbReference>
<dbReference type="GO" id="GO:0004252">
    <property type="term" value="F:serine-type endopeptidase activity"/>
    <property type="evidence" value="ECO:0007669"/>
    <property type="project" value="UniProtKB-UniRule"/>
</dbReference>
<dbReference type="OrthoDB" id="219562at2157"/>
<dbReference type="InterPro" id="IPR015500">
    <property type="entry name" value="Peptidase_S8_subtilisin-rel"/>
</dbReference>
<feature type="domain" description="Dockerin" evidence="9">
    <location>
        <begin position="1025"/>
        <end position="1092"/>
    </location>
</feature>
<dbReference type="InterPro" id="IPR050131">
    <property type="entry name" value="Peptidase_S8_subtilisin-like"/>
</dbReference>
<comment type="similarity">
    <text evidence="1 6 7">Belongs to the peptidase S8 family.</text>
</comment>
<dbReference type="InterPro" id="IPR023827">
    <property type="entry name" value="Peptidase_S8_Asp-AS"/>
</dbReference>
<evidence type="ECO:0000256" key="7">
    <source>
        <dbReference type="RuleBase" id="RU003355"/>
    </source>
</evidence>
<dbReference type="AlphaFoldDB" id="A0A1G9UVB9"/>
<dbReference type="PROSITE" id="PS00136">
    <property type="entry name" value="SUBTILASE_ASP"/>
    <property type="match status" value="1"/>
</dbReference>
<dbReference type="Pfam" id="PF00082">
    <property type="entry name" value="Peptidase_S8"/>
    <property type="match status" value="1"/>
</dbReference>
<feature type="active site" description="Charge relay system" evidence="5 6">
    <location>
        <position position="252"/>
    </location>
</feature>
<feature type="active site" description="Charge relay system" evidence="5 6">
    <location>
        <position position="205"/>
    </location>
</feature>
<dbReference type="InterPro" id="IPR008965">
    <property type="entry name" value="CBM2/CBM3_carb-bd_dom_sf"/>
</dbReference>
<feature type="compositionally biased region" description="Low complexity" evidence="8">
    <location>
        <begin position="28"/>
        <end position="41"/>
    </location>
</feature>
<dbReference type="SUPFAM" id="SSF49384">
    <property type="entry name" value="Carbohydrate-binding domain"/>
    <property type="match status" value="1"/>
</dbReference>
<dbReference type="InterPro" id="IPR000209">
    <property type="entry name" value="Peptidase_S8/S53_dom"/>
</dbReference>
<dbReference type="InterPro" id="IPR036439">
    <property type="entry name" value="Dockerin_dom_sf"/>
</dbReference>
<keyword evidence="11" id="KW-1185">Reference proteome</keyword>
<dbReference type="STRING" id="996166.SAMN05192554_10528"/>
<keyword evidence="3 6" id="KW-0378">Hydrolase</keyword>
<dbReference type="SUPFAM" id="SSF63446">
    <property type="entry name" value="Type I dockerin domain"/>
    <property type="match status" value="1"/>
</dbReference>
<dbReference type="PANTHER" id="PTHR43806:SF11">
    <property type="entry name" value="CEREVISIN-RELATED"/>
    <property type="match status" value="1"/>
</dbReference>
<accession>A0A1G9UVB9</accession>
<evidence type="ECO:0000256" key="3">
    <source>
        <dbReference type="ARBA" id="ARBA00022801"/>
    </source>
</evidence>
<dbReference type="SUPFAM" id="SSF52743">
    <property type="entry name" value="Subtilisin-like"/>
    <property type="match status" value="1"/>
</dbReference>
<evidence type="ECO:0000256" key="2">
    <source>
        <dbReference type="ARBA" id="ARBA00022670"/>
    </source>
</evidence>
<dbReference type="Gene3D" id="3.40.50.200">
    <property type="entry name" value="Peptidase S8/S53 domain"/>
    <property type="match status" value="1"/>
</dbReference>
<organism evidence="10 11">
    <name type="scientific">Haloarchaeobius iranensis</name>
    <dbReference type="NCBI Taxonomy" id="996166"/>
    <lineage>
        <taxon>Archaea</taxon>
        <taxon>Methanobacteriati</taxon>
        <taxon>Methanobacteriota</taxon>
        <taxon>Stenosarchaea group</taxon>
        <taxon>Halobacteria</taxon>
        <taxon>Halobacteriales</taxon>
        <taxon>Halorubellaceae</taxon>
        <taxon>Haloarchaeobius</taxon>
    </lineage>
</organism>
<proteinExistence type="inferred from homology"/>
<dbReference type="CDD" id="cd08547">
    <property type="entry name" value="Type_II_cohesin"/>
    <property type="match status" value="1"/>
</dbReference>
<dbReference type="PROSITE" id="PS51766">
    <property type="entry name" value="DOCKERIN"/>
    <property type="match status" value="1"/>
</dbReference>
<feature type="region of interest" description="Disordered" evidence="8">
    <location>
        <begin position="156"/>
        <end position="176"/>
    </location>
</feature>
<dbReference type="PRINTS" id="PR00723">
    <property type="entry name" value="SUBTILISIN"/>
</dbReference>
<dbReference type="Pfam" id="PF13620">
    <property type="entry name" value="CarboxypepD_reg"/>
    <property type="match status" value="1"/>
</dbReference>
<dbReference type="EMBL" id="FNIA01000005">
    <property type="protein sequence ID" value="SDM63863.1"/>
    <property type="molecule type" value="Genomic_DNA"/>
</dbReference>
<evidence type="ECO:0000313" key="10">
    <source>
        <dbReference type="EMBL" id="SDM63863.1"/>
    </source>
</evidence>
<evidence type="ECO:0000256" key="4">
    <source>
        <dbReference type="ARBA" id="ARBA00022825"/>
    </source>
</evidence>
<dbReference type="InterPro" id="IPR018247">
    <property type="entry name" value="EF_Hand_1_Ca_BS"/>
</dbReference>
<keyword evidence="2 6" id="KW-0645">Protease</keyword>
<dbReference type="InterPro" id="IPR036852">
    <property type="entry name" value="Peptidase_S8/S53_dom_sf"/>
</dbReference>
<dbReference type="InterPro" id="IPR002105">
    <property type="entry name" value="Dockerin_1_rpt"/>
</dbReference>
<keyword evidence="4 6" id="KW-0720">Serine protease</keyword>
<name>A0A1G9UVB9_9EURY</name>
<dbReference type="Proteomes" id="UP000199370">
    <property type="component" value="Unassembled WGS sequence"/>
</dbReference>
<dbReference type="Gene3D" id="1.10.1330.10">
    <property type="entry name" value="Dockerin domain"/>
    <property type="match status" value="1"/>
</dbReference>
<dbReference type="GO" id="GO:0030246">
    <property type="term" value="F:carbohydrate binding"/>
    <property type="evidence" value="ECO:0007669"/>
    <property type="project" value="InterPro"/>
</dbReference>
<feature type="region of interest" description="Disordered" evidence="8">
    <location>
        <begin position="28"/>
        <end position="61"/>
    </location>
</feature>
<dbReference type="PANTHER" id="PTHR43806">
    <property type="entry name" value="PEPTIDASE S8"/>
    <property type="match status" value="1"/>
</dbReference>
<evidence type="ECO:0000256" key="8">
    <source>
        <dbReference type="SAM" id="MobiDB-lite"/>
    </source>
</evidence>
<gene>
    <name evidence="10" type="ORF">SAMN05192554_10528</name>
</gene>
<evidence type="ECO:0000259" key="9">
    <source>
        <dbReference type="PROSITE" id="PS51766"/>
    </source>
</evidence>
<dbReference type="Gene3D" id="2.60.40.680">
    <property type="match status" value="1"/>
</dbReference>
<dbReference type="GO" id="GO:0006508">
    <property type="term" value="P:proteolysis"/>
    <property type="evidence" value="ECO:0007669"/>
    <property type="project" value="UniProtKB-KW"/>
</dbReference>
<protein>
    <submittedName>
        <fullName evidence="10">Serine protease, subtilisin family</fullName>
    </submittedName>
</protein>
<dbReference type="InterPro" id="IPR008969">
    <property type="entry name" value="CarboxyPept-like_regulatory"/>
</dbReference>